<dbReference type="Proteomes" id="UP001597417">
    <property type="component" value="Unassembled WGS sequence"/>
</dbReference>
<dbReference type="PANTHER" id="PTHR46696">
    <property type="entry name" value="P450, PUTATIVE (EUROFUNG)-RELATED"/>
    <property type="match status" value="1"/>
</dbReference>
<accession>A0ABW5G0Y3</accession>
<dbReference type="InterPro" id="IPR036396">
    <property type="entry name" value="Cyt_P450_sf"/>
</dbReference>
<evidence type="ECO:0000313" key="3">
    <source>
        <dbReference type="Proteomes" id="UP001597417"/>
    </source>
</evidence>
<dbReference type="InterPro" id="IPR002397">
    <property type="entry name" value="Cyt_P450_B"/>
</dbReference>
<evidence type="ECO:0000256" key="1">
    <source>
        <dbReference type="ARBA" id="ARBA00010617"/>
    </source>
</evidence>
<dbReference type="PRINTS" id="PR00359">
    <property type="entry name" value="BP450"/>
</dbReference>
<comment type="caution">
    <text evidence="2">The sequence shown here is derived from an EMBL/GenBank/DDBJ whole genome shotgun (WGS) entry which is preliminary data.</text>
</comment>
<dbReference type="RefSeq" id="WP_378269260.1">
    <property type="nucleotide sequence ID" value="NZ_JBHUKR010000021.1"/>
</dbReference>
<sequence length="409" mass="45147">MVPPCPDASLEELTDLTPLSEVNLSPDPHAAYARLREQWGEVAPIELEPGVPAWLILGYHEAIQVSRNDRAFSKNPDNWRLAAMVRNTDSTLAGMMTPLDHAYHADGERHRRLRAPLDDGLGGLDQHKTSRATRGICRDLIAKFEHRGEADLVAEYAVLVPMLAVSGWFGIGTDEGHWLMRQFMQGFSPGKETREGPDAMFKLLTDHLTSRRENPTDDLTTAFVRHPNHHNDVEVMFAMLLALVAGYQATISWIAQTLRVMLTDSRFSGRVRGGRLGLDDALDEVLWRTPPFANSTGFFALTDIEVGGRLIRKGDAVALSQVAANMDPRVHSDDPWLAIGNRAHLSYGSGPHSCPASQPSRIVTRVAVETVLTRLHDLRLTIPAGEITTMPSAWTMCPAGLPVRFTGFS</sequence>
<proteinExistence type="inferred from homology"/>
<dbReference type="PANTHER" id="PTHR46696:SF1">
    <property type="entry name" value="CYTOCHROME P450 YJIB-RELATED"/>
    <property type="match status" value="1"/>
</dbReference>
<evidence type="ECO:0000313" key="2">
    <source>
        <dbReference type="EMBL" id="MFD2420945.1"/>
    </source>
</evidence>
<dbReference type="EMBL" id="JBHUKR010000021">
    <property type="protein sequence ID" value="MFD2420945.1"/>
    <property type="molecule type" value="Genomic_DNA"/>
</dbReference>
<gene>
    <name evidence="2" type="ORF">ACFSXZ_31905</name>
</gene>
<comment type="similarity">
    <text evidence="1">Belongs to the cytochrome P450 family.</text>
</comment>
<dbReference type="SUPFAM" id="SSF48264">
    <property type="entry name" value="Cytochrome P450"/>
    <property type="match status" value="1"/>
</dbReference>
<name>A0ABW5G0Y3_9PSEU</name>
<keyword evidence="3" id="KW-1185">Reference proteome</keyword>
<organism evidence="2 3">
    <name type="scientific">Amycolatopsis pigmentata</name>
    <dbReference type="NCBI Taxonomy" id="450801"/>
    <lineage>
        <taxon>Bacteria</taxon>
        <taxon>Bacillati</taxon>
        <taxon>Actinomycetota</taxon>
        <taxon>Actinomycetes</taxon>
        <taxon>Pseudonocardiales</taxon>
        <taxon>Pseudonocardiaceae</taxon>
        <taxon>Amycolatopsis</taxon>
    </lineage>
</organism>
<protein>
    <submittedName>
        <fullName evidence="2">Cytochrome P450</fullName>
    </submittedName>
</protein>
<dbReference type="Gene3D" id="1.10.630.10">
    <property type="entry name" value="Cytochrome P450"/>
    <property type="match status" value="1"/>
</dbReference>
<reference evidence="3" key="1">
    <citation type="journal article" date="2019" name="Int. J. Syst. Evol. Microbiol.">
        <title>The Global Catalogue of Microorganisms (GCM) 10K type strain sequencing project: providing services to taxonomists for standard genome sequencing and annotation.</title>
        <authorList>
            <consortium name="The Broad Institute Genomics Platform"/>
            <consortium name="The Broad Institute Genome Sequencing Center for Infectious Disease"/>
            <person name="Wu L."/>
            <person name="Ma J."/>
        </authorList>
    </citation>
    <scope>NUCLEOTIDE SEQUENCE [LARGE SCALE GENOMIC DNA]</scope>
    <source>
        <strain evidence="3">CGMCC 4.7645</strain>
    </source>
</reference>